<keyword evidence="1" id="KW-0812">Transmembrane</keyword>
<dbReference type="PROSITE" id="PS00194">
    <property type="entry name" value="THIOREDOXIN_1"/>
    <property type="match status" value="1"/>
</dbReference>
<dbReference type="KEGG" id="epa:110239710"/>
<organism evidence="3 4">
    <name type="scientific">Exaiptasia diaphana</name>
    <name type="common">Tropical sea anemone</name>
    <name type="synonym">Aiptasia pulchella</name>
    <dbReference type="NCBI Taxonomy" id="2652724"/>
    <lineage>
        <taxon>Eukaryota</taxon>
        <taxon>Metazoa</taxon>
        <taxon>Cnidaria</taxon>
        <taxon>Anthozoa</taxon>
        <taxon>Hexacorallia</taxon>
        <taxon>Actiniaria</taxon>
        <taxon>Aiptasiidae</taxon>
        <taxon>Exaiptasia</taxon>
    </lineage>
</organism>
<keyword evidence="1" id="KW-1133">Transmembrane helix</keyword>
<dbReference type="Proteomes" id="UP000887567">
    <property type="component" value="Unplaced"/>
</dbReference>
<sequence length="269" mass="31106">MTSPSYTLHQRFTTKHHKAMAAGVSPLYLSFLFLVFFFIFSPCQGGLYSLHDDIVLLDNSTIDSVIYNSPSAWIVEFYSSWCGHCQAFAPTWKKLAKVARDWQNVIHVAAIDCADERNMQTCRDYDIAEYPTIKFFNASMEEKSNKGRNFKVYTKEDKTFINLLHTMVDVAEQQTHLSNHVPDFKSIEEKSTQDFMKGIGLHEILLIVFEEPYSYVGKELALDMMRFPQIAVRRSTDKKSPLMAKYNIARNRFPVLIKIERGFRPTELS</sequence>
<dbReference type="GO" id="GO:0003756">
    <property type="term" value="F:protein disulfide isomerase activity"/>
    <property type="evidence" value="ECO:0007669"/>
    <property type="project" value="TreeGrafter"/>
</dbReference>
<dbReference type="PANTHER" id="PTHR22897">
    <property type="entry name" value="QUIESCIN Q6-RELATED SULFHYDRYL OXIDASE"/>
    <property type="match status" value="1"/>
</dbReference>
<dbReference type="FunFam" id="3.40.30.10:FF:000073">
    <property type="entry name" value="Sulfhydryl oxidase"/>
    <property type="match status" value="1"/>
</dbReference>
<dbReference type="GO" id="GO:0006457">
    <property type="term" value="P:protein folding"/>
    <property type="evidence" value="ECO:0007669"/>
    <property type="project" value="TreeGrafter"/>
</dbReference>
<dbReference type="GO" id="GO:0005615">
    <property type="term" value="C:extracellular space"/>
    <property type="evidence" value="ECO:0007669"/>
    <property type="project" value="TreeGrafter"/>
</dbReference>
<dbReference type="GO" id="GO:0000139">
    <property type="term" value="C:Golgi membrane"/>
    <property type="evidence" value="ECO:0007669"/>
    <property type="project" value="TreeGrafter"/>
</dbReference>
<dbReference type="InterPro" id="IPR041269">
    <property type="entry name" value="QSOX_Trx1"/>
</dbReference>
<dbReference type="OrthoDB" id="59470at2759"/>
<dbReference type="CDD" id="cd02992">
    <property type="entry name" value="PDI_a_QSOX"/>
    <property type="match status" value="1"/>
</dbReference>
<feature type="transmembrane region" description="Helical" evidence="1">
    <location>
        <begin position="21"/>
        <end position="40"/>
    </location>
</feature>
<dbReference type="GO" id="GO:0016971">
    <property type="term" value="F:flavin-dependent sulfhydryl oxidase activity"/>
    <property type="evidence" value="ECO:0007669"/>
    <property type="project" value="InterPro"/>
</dbReference>
<feature type="domain" description="Thioredoxin" evidence="2">
    <location>
        <begin position="1"/>
        <end position="201"/>
    </location>
</feature>
<dbReference type="OMA" id="HNINETM"/>
<keyword evidence="4" id="KW-1185">Reference proteome</keyword>
<protein>
    <recommendedName>
        <fullName evidence="2">Thioredoxin domain-containing protein</fullName>
    </recommendedName>
</protein>
<dbReference type="Gene3D" id="3.40.30.10">
    <property type="entry name" value="Glutaredoxin"/>
    <property type="match status" value="2"/>
</dbReference>
<dbReference type="SUPFAM" id="SSF52833">
    <property type="entry name" value="Thioredoxin-like"/>
    <property type="match status" value="1"/>
</dbReference>
<dbReference type="InterPro" id="IPR036249">
    <property type="entry name" value="Thioredoxin-like_sf"/>
</dbReference>
<proteinExistence type="predicted"/>
<dbReference type="RefSeq" id="XP_020901107.1">
    <property type="nucleotide sequence ID" value="XM_021045448.2"/>
</dbReference>
<dbReference type="EnsemblMetazoa" id="XM_021045448.2">
    <property type="protein sequence ID" value="XP_020901107.1"/>
    <property type="gene ID" value="LOC110239710"/>
</dbReference>
<dbReference type="PANTHER" id="PTHR22897:SF8">
    <property type="entry name" value="SULFHYDRYL OXIDASE"/>
    <property type="match status" value="1"/>
</dbReference>
<evidence type="ECO:0000313" key="4">
    <source>
        <dbReference type="Proteomes" id="UP000887567"/>
    </source>
</evidence>
<name>A0A913X9N7_EXADI</name>
<dbReference type="PROSITE" id="PS51352">
    <property type="entry name" value="THIOREDOXIN_2"/>
    <property type="match status" value="1"/>
</dbReference>
<dbReference type="GeneID" id="110239710"/>
<evidence type="ECO:0000259" key="2">
    <source>
        <dbReference type="PROSITE" id="PS51352"/>
    </source>
</evidence>
<dbReference type="PRINTS" id="PR00421">
    <property type="entry name" value="THIOREDOXIN"/>
</dbReference>
<dbReference type="InterPro" id="IPR017937">
    <property type="entry name" value="Thioredoxin_CS"/>
</dbReference>
<dbReference type="InterPro" id="IPR013766">
    <property type="entry name" value="Thioredoxin_domain"/>
</dbReference>
<evidence type="ECO:0000256" key="1">
    <source>
        <dbReference type="SAM" id="Phobius"/>
    </source>
</evidence>
<accession>A0A913X9N7</accession>
<reference evidence="3" key="1">
    <citation type="submission" date="2022-11" db="UniProtKB">
        <authorList>
            <consortium name="EnsemblMetazoa"/>
        </authorList>
    </citation>
    <scope>IDENTIFICATION</scope>
</reference>
<dbReference type="Pfam" id="PF18108">
    <property type="entry name" value="QSOX_Trx1"/>
    <property type="match status" value="1"/>
</dbReference>
<keyword evidence="1" id="KW-0472">Membrane</keyword>
<evidence type="ECO:0000313" key="3">
    <source>
        <dbReference type="EnsemblMetazoa" id="XP_020901107.1"/>
    </source>
</evidence>
<dbReference type="AlphaFoldDB" id="A0A913X9N7"/>
<dbReference type="Pfam" id="PF00085">
    <property type="entry name" value="Thioredoxin"/>
    <property type="match status" value="1"/>
</dbReference>
<dbReference type="InterPro" id="IPR039798">
    <property type="entry name" value="Sulfhydryl_oxidase"/>
</dbReference>